<organism evidence="5 6">
    <name type="scientific">Xyrichtys novacula</name>
    <name type="common">Pearly razorfish</name>
    <name type="synonym">Hemipteronotus novacula</name>
    <dbReference type="NCBI Taxonomy" id="13765"/>
    <lineage>
        <taxon>Eukaryota</taxon>
        <taxon>Metazoa</taxon>
        <taxon>Chordata</taxon>
        <taxon>Craniata</taxon>
        <taxon>Vertebrata</taxon>
        <taxon>Euteleostomi</taxon>
        <taxon>Actinopterygii</taxon>
        <taxon>Neopterygii</taxon>
        <taxon>Teleostei</taxon>
        <taxon>Neoteleostei</taxon>
        <taxon>Acanthomorphata</taxon>
        <taxon>Eupercaria</taxon>
        <taxon>Labriformes</taxon>
        <taxon>Labridae</taxon>
        <taxon>Xyrichtys</taxon>
    </lineage>
</organism>
<dbReference type="GO" id="GO:0005576">
    <property type="term" value="C:extracellular region"/>
    <property type="evidence" value="ECO:0007669"/>
    <property type="project" value="InterPro"/>
</dbReference>
<keyword evidence="1 3" id="KW-0732">Signal</keyword>
<dbReference type="Pfam" id="PF00095">
    <property type="entry name" value="WAP"/>
    <property type="match status" value="1"/>
</dbReference>
<dbReference type="InterPro" id="IPR008197">
    <property type="entry name" value="WAP_dom"/>
</dbReference>
<name>A0AAV1FUL8_XYRNO</name>
<keyword evidence="2" id="KW-1015">Disulfide bond</keyword>
<evidence type="ECO:0000313" key="5">
    <source>
        <dbReference type="EMBL" id="CAJ1064720.1"/>
    </source>
</evidence>
<keyword evidence="6" id="KW-1185">Reference proteome</keyword>
<gene>
    <name evidence="5" type="ORF">XNOV1_A025800</name>
</gene>
<feature type="signal peptide" evidence="3">
    <location>
        <begin position="1"/>
        <end position="19"/>
    </location>
</feature>
<dbReference type="InterPro" id="IPR036645">
    <property type="entry name" value="Elafin-like_sf"/>
</dbReference>
<evidence type="ECO:0000259" key="4">
    <source>
        <dbReference type="PROSITE" id="PS51041"/>
    </source>
</evidence>
<evidence type="ECO:0000256" key="1">
    <source>
        <dbReference type="ARBA" id="ARBA00022729"/>
    </source>
</evidence>
<dbReference type="EMBL" id="OY660872">
    <property type="protein sequence ID" value="CAJ1064720.1"/>
    <property type="molecule type" value="Genomic_DNA"/>
</dbReference>
<dbReference type="SMART" id="SM00217">
    <property type="entry name" value="WAP"/>
    <property type="match status" value="1"/>
</dbReference>
<dbReference type="AlphaFoldDB" id="A0AAV1FUL8"/>
<evidence type="ECO:0000256" key="2">
    <source>
        <dbReference type="ARBA" id="ARBA00023157"/>
    </source>
</evidence>
<proteinExistence type="predicted"/>
<accession>A0AAV1FUL8</accession>
<dbReference type="PROSITE" id="PS51041">
    <property type="entry name" value="EMI"/>
    <property type="match status" value="1"/>
</dbReference>
<feature type="chain" id="PRO_5043796588" evidence="3">
    <location>
        <begin position="20"/>
        <end position="231"/>
    </location>
</feature>
<feature type="domain" description="EMI" evidence="4">
    <location>
        <begin position="33"/>
        <end position="106"/>
    </location>
</feature>
<evidence type="ECO:0000313" key="6">
    <source>
        <dbReference type="Proteomes" id="UP001178508"/>
    </source>
</evidence>
<dbReference type="GO" id="GO:0030414">
    <property type="term" value="F:peptidase inhibitor activity"/>
    <property type="evidence" value="ECO:0007669"/>
    <property type="project" value="InterPro"/>
</dbReference>
<dbReference type="InterPro" id="IPR011489">
    <property type="entry name" value="EMI_domain"/>
</dbReference>
<dbReference type="SUPFAM" id="SSF57256">
    <property type="entry name" value="Elafin-like"/>
    <property type="match status" value="1"/>
</dbReference>
<evidence type="ECO:0000256" key="3">
    <source>
        <dbReference type="SAM" id="SignalP"/>
    </source>
</evidence>
<protein>
    <submittedName>
        <fullName evidence="5">Uromodulin-like 1 isoform X1</fullName>
    </submittedName>
</protein>
<dbReference type="Proteomes" id="UP001178508">
    <property type="component" value="Chromosome 9"/>
</dbReference>
<dbReference type="Gene3D" id="4.10.75.10">
    <property type="entry name" value="Elafin-like"/>
    <property type="match status" value="1"/>
</dbReference>
<reference evidence="5" key="1">
    <citation type="submission" date="2023-08" db="EMBL/GenBank/DDBJ databases">
        <authorList>
            <person name="Alioto T."/>
            <person name="Alioto T."/>
            <person name="Gomez Garrido J."/>
        </authorList>
    </citation>
    <scope>NUCLEOTIDE SEQUENCE</scope>
</reference>
<sequence length="231" mass="25706">MSWMLSMWVAAALLVLCMGESSVLEGMNPSESGYHMCIHNETRLVSFLAIHKVPYTVTKPCGDWLLFKTCTVTLSRMVHQIEYRTVTEEVTRCCDGYEQVGRYCAPPVNRIRELTAKPGSCPTADGSSPGSEACEWDMDCPGWQKCCHRLNGSFCSNPASPSNYSSNGGWRFNATVTVKADYQQLMTKTGGHLNHLRLLQGMVAGAMQADVTVRHLSSWPLHLLLLQQLNR</sequence>